<dbReference type="AlphaFoldDB" id="A0A8J4FVV5"/>
<evidence type="ECO:0000256" key="1">
    <source>
        <dbReference type="SAM" id="MobiDB-lite"/>
    </source>
</evidence>
<feature type="region of interest" description="Disordered" evidence="1">
    <location>
        <begin position="193"/>
        <end position="256"/>
    </location>
</feature>
<reference evidence="2" key="1">
    <citation type="journal article" date="2021" name="Proc. Natl. Acad. Sci. U.S.A.">
        <title>Three genomes in the algal genus Volvox reveal the fate of a haploid sex-determining region after a transition to homothallism.</title>
        <authorList>
            <person name="Yamamoto K."/>
            <person name="Hamaji T."/>
            <person name="Kawai-Toyooka H."/>
            <person name="Matsuzaki R."/>
            <person name="Takahashi F."/>
            <person name="Nishimura Y."/>
            <person name="Kawachi M."/>
            <person name="Noguchi H."/>
            <person name="Minakuchi Y."/>
            <person name="Umen J.G."/>
            <person name="Toyoda A."/>
            <person name="Nozaki H."/>
        </authorList>
    </citation>
    <scope>NUCLEOTIDE SEQUENCE</scope>
    <source>
        <strain evidence="2">NIES-3786</strain>
    </source>
</reference>
<evidence type="ECO:0000313" key="3">
    <source>
        <dbReference type="Proteomes" id="UP000747110"/>
    </source>
</evidence>
<protein>
    <submittedName>
        <fullName evidence="2">Uncharacterized protein</fullName>
    </submittedName>
</protein>
<name>A0A8J4FVV5_9CHLO</name>
<sequence length="256" mass="26620">MKRIRMSKAKRGSPDTNQRVATIAPAPGRETPVAPNPSIAPPAYPQSHYNTDDNFAATLARGAAAATASLRMELSGSPLTHGSVGPAADCRPAAFNSAHSATPDYDCDNLVAQRQPSVHELNASVPPSGATAARPHDALRWPPAASTMHRAVPSPTVTLNSVSSKDNNTLAAVKLDLMMLTARRGRIRKKPEVIDLVSGSTSDDNDSDQPATASSTPQCGGWKHQRTGDPAGADGSGVDPMADGQVMKCGQEGLEG</sequence>
<proteinExistence type="predicted"/>
<dbReference type="Proteomes" id="UP000747110">
    <property type="component" value="Unassembled WGS sequence"/>
</dbReference>
<dbReference type="EMBL" id="BNCP01000043">
    <property type="protein sequence ID" value="GIL88143.1"/>
    <property type="molecule type" value="Genomic_DNA"/>
</dbReference>
<comment type="caution">
    <text evidence="2">The sequence shown here is derived from an EMBL/GenBank/DDBJ whole genome shotgun (WGS) entry which is preliminary data.</text>
</comment>
<gene>
    <name evidence="2" type="ORF">Vretifemale_16234</name>
</gene>
<feature type="region of interest" description="Disordered" evidence="1">
    <location>
        <begin position="1"/>
        <end position="42"/>
    </location>
</feature>
<keyword evidence="3" id="KW-1185">Reference proteome</keyword>
<feature type="compositionally biased region" description="Polar residues" evidence="1">
    <location>
        <begin position="198"/>
        <end position="218"/>
    </location>
</feature>
<evidence type="ECO:0000313" key="2">
    <source>
        <dbReference type="EMBL" id="GIL88143.1"/>
    </source>
</evidence>
<accession>A0A8J4FVV5</accession>
<organism evidence="2 3">
    <name type="scientific">Volvox reticuliferus</name>
    <dbReference type="NCBI Taxonomy" id="1737510"/>
    <lineage>
        <taxon>Eukaryota</taxon>
        <taxon>Viridiplantae</taxon>
        <taxon>Chlorophyta</taxon>
        <taxon>core chlorophytes</taxon>
        <taxon>Chlorophyceae</taxon>
        <taxon>CS clade</taxon>
        <taxon>Chlamydomonadales</taxon>
        <taxon>Volvocaceae</taxon>
        <taxon>Volvox</taxon>
    </lineage>
</organism>
<feature type="compositionally biased region" description="Basic residues" evidence="1">
    <location>
        <begin position="1"/>
        <end position="11"/>
    </location>
</feature>